<dbReference type="PANTHER" id="PTHR45959">
    <property type="entry name" value="BHLH TRANSCRIPTION FACTOR"/>
    <property type="match status" value="1"/>
</dbReference>
<dbReference type="PROSITE" id="PS51671">
    <property type="entry name" value="ACT"/>
    <property type="match status" value="1"/>
</dbReference>
<evidence type="ECO:0000259" key="7">
    <source>
        <dbReference type="PROSITE" id="PS51671"/>
    </source>
</evidence>
<dbReference type="InterPro" id="IPR052610">
    <property type="entry name" value="bHLH_transcription_regulator"/>
</dbReference>
<protein>
    <submittedName>
        <fullName evidence="8">BHLH1</fullName>
    </submittedName>
</protein>
<name>A0A0A7CC64_9GENT</name>
<keyword evidence="4" id="KW-0539">Nucleus</keyword>
<feature type="domain" description="ACT" evidence="7">
    <location>
        <begin position="298"/>
        <end position="367"/>
    </location>
</feature>
<dbReference type="Pfam" id="PF00010">
    <property type="entry name" value="HLH"/>
    <property type="match status" value="1"/>
</dbReference>
<dbReference type="AlphaFoldDB" id="A0A0A7CC64"/>
<sequence length="367" mass="40598">MSGTSWISEMGLEDPSYSDQYDILDFFDEDLSAAIVNIGEEDMHQNSWSQDFMNNNNSSSSNAILIPRTNSTTSLATSSSSTILLDAQNIAGLDETPLYCHNNFDMNNNLINAENINTSTTVVVTPSPSILVFGNSNEPALNIDGVANEVLITSSGSYVNMEEAAKRAQQSTTTTKKTTRTRPPSQTYDHIIAERKRREQLSQQFVALSTIVPGLKKMDKTSVLGDAINYLKQLQEKVKTLEEKASNQKMESMVLVKKTKLLIEEEGSSINSDDQQGGTYDEQHLPNIEAKLCDKKVLLRIQCEKNKGVLGKIFSVIQMLNMAVINTNVTPFGNMALDITIVAELDKELNLTMKELVKSLRSALLLE</sequence>
<organism evidence="8">
    <name type="scientific">Gentiana crassa subsp. rigescens</name>
    <dbReference type="NCBI Taxonomy" id="3097545"/>
    <lineage>
        <taxon>Eukaryota</taxon>
        <taxon>Viridiplantae</taxon>
        <taxon>Streptophyta</taxon>
        <taxon>Embryophyta</taxon>
        <taxon>Tracheophyta</taxon>
        <taxon>Spermatophyta</taxon>
        <taxon>Magnoliopsida</taxon>
        <taxon>eudicotyledons</taxon>
        <taxon>Gunneridae</taxon>
        <taxon>Pentapetalae</taxon>
        <taxon>asterids</taxon>
        <taxon>lamiids</taxon>
        <taxon>Gentianales</taxon>
        <taxon>Gentianaceae</taxon>
        <taxon>Gentianeae</taxon>
        <taxon>Gentianinae</taxon>
        <taxon>Gentiana</taxon>
        <taxon>Gentiana crassa</taxon>
    </lineage>
</organism>
<dbReference type="InterPro" id="IPR011598">
    <property type="entry name" value="bHLH_dom"/>
</dbReference>
<dbReference type="PROSITE" id="PS50888">
    <property type="entry name" value="BHLH"/>
    <property type="match status" value="1"/>
</dbReference>
<dbReference type="CDD" id="cd11452">
    <property type="entry name" value="bHLH_AtNAI1_like"/>
    <property type="match status" value="1"/>
</dbReference>
<dbReference type="SUPFAM" id="SSF47459">
    <property type="entry name" value="HLH, helix-loop-helix DNA-binding domain"/>
    <property type="match status" value="1"/>
</dbReference>
<dbReference type="SMART" id="SM00353">
    <property type="entry name" value="HLH"/>
    <property type="match status" value="1"/>
</dbReference>
<dbReference type="EMBL" id="KF941186">
    <property type="protein sequence ID" value="AIA82919.2"/>
    <property type="molecule type" value="mRNA"/>
</dbReference>
<dbReference type="PANTHER" id="PTHR45959:SF2">
    <property type="entry name" value="BHLH TRANSCRIPTION FACTOR"/>
    <property type="match status" value="1"/>
</dbReference>
<evidence type="ECO:0000313" key="8">
    <source>
        <dbReference type="EMBL" id="AIA82919.2"/>
    </source>
</evidence>
<dbReference type="GO" id="GO:0046983">
    <property type="term" value="F:protein dimerization activity"/>
    <property type="evidence" value="ECO:0007669"/>
    <property type="project" value="InterPro"/>
</dbReference>
<evidence type="ECO:0000259" key="6">
    <source>
        <dbReference type="PROSITE" id="PS50888"/>
    </source>
</evidence>
<evidence type="ECO:0000256" key="4">
    <source>
        <dbReference type="ARBA" id="ARBA00023242"/>
    </source>
</evidence>
<evidence type="ECO:0000256" key="3">
    <source>
        <dbReference type="ARBA" id="ARBA00023163"/>
    </source>
</evidence>
<evidence type="ECO:0000256" key="2">
    <source>
        <dbReference type="ARBA" id="ARBA00023015"/>
    </source>
</evidence>
<dbReference type="Gene3D" id="4.10.280.10">
    <property type="entry name" value="Helix-loop-helix DNA-binding domain"/>
    <property type="match status" value="1"/>
</dbReference>
<feature type="domain" description="BHLH" evidence="6">
    <location>
        <begin position="185"/>
        <end position="234"/>
    </location>
</feature>
<accession>A0A0A7CC64</accession>
<dbReference type="GO" id="GO:0005634">
    <property type="term" value="C:nucleus"/>
    <property type="evidence" value="ECO:0007669"/>
    <property type="project" value="UniProtKB-SubCell"/>
</dbReference>
<keyword evidence="3" id="KW-0804">Transcription</keyword>
<comment type="subcellular location">
    <subcellularLocation>
        <location evidence="1">Nucleus</location>
    </subcellularLocation>
</comment>
<reference evidence="8" key="1">
    <citation type="submission" date="2015-07" db="EMBL/GenBank/DDBJ databases">
        <title>Functional Analysis of GrbHLH1 Gene in Gentiana rigescens.</title>
        <authorList>
            <person name="Zhang X."/>
            <person name="Li C."/>
            <person name="Wang Y."/>
            <person name="Li T."/>
        </authorList>
    </citation>
    <scope>NUCLEOTIDE SEQUENCE</scope>
</reference>
<keyword evidence="5" id="KW-0175">Coiled coil</keyword>
<keyword evidence="2" id="KW-0805">Transcription regulation</keyword>
<dbReference type="InterPro" id="IPR054502">
    <property type="entry name" value="bHLH-TF_ACT-like_plant"/>
</dbReference>
<proteinExistence type="evidence at transcript level"/>
<dbReference type="InterPro" id="IPR036638">
    <property type="entry name" value="HLH_DNA-bd_sf"/>
</dbReference>
<feature type="coiled-coil region" evidence="5">
    <location>
        <begin position="224"/>
        <end position="251"/>
    </location>
</feature>
<dbReference type="SMR" id="A0A0A7CC64"/>
<dbReference type="Pfam" id="PF22754">
    <property type="entry name" value="bHLH-TF_ACT-like_plant"/>
    <property type="match status" value="1"/>
</dbReference>
<evidence type="ECO:0000256" key="1">
    <source>
        <dbReference type="ARBA" id="ARBA00004123"/>
    </source>
</evidence>
<evidence type="ECO:0000256" key="5">
    <source>
        <dbReference type="SAM" id="Coils"/>
    </source>
</evidence>
<dbReference type="InterPro" id="IPR002912">
    <property type="entry name" value="ACT_dom"/>
</dbReference>